<organism evidence="3 4">
    <name type="scientific">Tetradesmus obliquus</name>
    <name type="common">Green alga</name>
    <name type="synonym">Acutodesmus obliquus</name>
    <dbReference type="NCBI Taxonomy" id="3088"/>
    <lineage>
        <taxon>Eukaryota</taxon>
        <taxon>Viridiplantae</taxon>
        <taxon>Chlorophyta</taxon>
        <taxon>core chlorophytes</taxon>
        <taxon>Chlorophyceae</taxon>
        <taxon>CS clade</taxon>
        <taxon>Sphaeropleales</taxon>
        <taxon>Scenedesmaceae</taxon>
        <taxon>Tetradesmus</taxon>
    </lineage>
</organism>
<dbReference type="Proteomes" id="UP000256970">
    <property type="component" value="Unassembled WGS sequence"/>
</dbReference>
<evidence type="ECO:0000313" key="4">
    <source>
        <dbReference type="Proteomes" id="UP000256970"/>
    </source>
</evidence>
<feature type="compositionally biased region" description="Low complexity" evidence="2">
    <location>
        <begin position="185"/>
        <end position="195"/>
    </location>
</feature>
<accession>A0A383VMJ2</accession>
<gene>
    <name evidence="3" type="ORF">BQ4739_LOCUS6375</name>
</gene>
<feature type="compositionally biased region" description="Polar residues" evidence="2">
    <location>
        <begin position="198"/>
        <end position="211"/>
    </location>
</feature>
<feature type="compositionally biased region" description="Low complexity" evidence="2">
    <location>
        <begin position="352"/>
        <end position="375"/>
    </location>
</feature>
<dbReference type="EMBL" id="FNXT01000672">
    <property type="protein sequence ID" value="SZX65914.1"/>
    <property type="molecule type" value="Genomic_DNA"/>
</dbReference>
<evidence type="ECO:0000256" key="1">
    <source>
        <dbReference type="PROSITE-ProRule" id="PRU00259"/>
    </source>
</evidence>
<name>A0A383VMJ2_TETOB</name>
<protein>
    <submittedName>
        <fullName evidence="3">Uncharacterized protein</fullName>
    </submittedName>
</protein>
<dbReference type="SUPFAM" id="SSF48371">
    <property type="entry name" value="ARM repeat"/>
    <property type="match status" value="1"/>
</dbReference>
<reference evidence="3 4" key="1">
    <citation type="submission" date="2016-10" db="EMBL/GenBank/DDBJ databases">
        <authorList>
            <person name="Cai Z."/>
        </authorList>
    </citation>
    <scope>NUCLEOTIDE SEQUENCE [LARGE SCALE GENOMIC DNA]</scope>
</reference>
<sequence length="404" mass="39869">MRRTKSQQHMRPLQAAAAAALAGLCTSCSGRDAARLSGALQQLVHVVQAQQKDLGCSAAEHAAKALMNAAACDAAKATIHRAGGVPSLMQLLRCGSDLGVLPFAGKPCPAAVYAVGALLNMVLVKQIQATLVKLDGMALLEDVAAQHGGNVLGARARSAVSLLQLQLTASHFQAPEGVQSKADADAQVEAAAELAGGTASSSTPSQPNTPLATPKQCAALPAAPPVAAATQPLAAAFGASFAAAFAGAGLVPADERSSAGGAGMQAQQGRSTQPEVLAVTGGSRMVTFDIPTAAATPEQPADTFSPLSGAAEAAAAAVNVSPDKIKQSNSRGPVPAAAKKPAAPPTAPQSEAGAKARAQQAVGKAAGVGPKGLAASKADHEPAAQQPGKTTGASVTVGRVCFPA</sequence>
<keyword evidence="4" id="KW-1185">Reference proteome</keyword>
<feature type="region of interest" description="Disordered" evidence="2">
    <location>
        <begin position="254"/>
        <end position="274"/>
    </location>
</feature>
<feature type="region of interest" description="Disordered" evidence="2">
    <location>
        <begin position="178"/>
        <end position="215"/>
    </location>
</feature>
<dbReference type="Gene3D" id="1.25.10.10">
    <property type="entry name" value="Leucine-rich Repeat Variant"/>
    <property type="match status" value="1"/>
</dbReference>
<dbReference type="InterPro" id="IPR016024">
    <property type="entry name" value="ARM-type_fold"/>
</dbReference>
<evidence type="ECO:0000256" key="2">
    <source>
        <dbReference type="SAM" id="MobiDB-lite"/>
    </source>
</evidence>
<evidence type="ECO:0000313" key="3">
    <source>
        <dbReference type="EMBL" id="SZX65914.1"/>
    </source>
</evidence>
<proteinExistence type="predicted"/>
<feature type="repeat" description="ARM" evidence="1">
    <location>
        <begin position="38"/>
        <end position="84"/>
    </location>
</feature>
<dbReference type="InterPro" id="IPR011989">
    <property type="entry name" value="ARM-like"/>
</dbReference>
<dbReference type="PROSITE" id="PS50176">
    <property type="entry name" value="ARM_REPEAT"/>
    <property type="match status" value="1"/>
</dbReference>
<feature type="region of interest" description="Disordered" evidence="2">
    <location>
        <begin position="321"/>
        <end position="397"/>
    </location>
</feature>
<dbReference type="InterPro" id="IPR000225">
    <property type="entry name" value="Armadillo"/>
</dbReference>
<dbReference type="AlphaFoldDB" id="A0A383VMJ2"/>